<evidence type="ECO:0000313" key="2">
    <source>
        <dbReference type="Proteomes" id="UP001519344"/>
    </source>
</evidence>
<sequence length="100" mass="11737">MITILKSIQGIYQEILSENHIDAYFSREARLNGYFEQLYAFGPVTRENAESSLLIREVHNLNQQVTVLIQESQKKLKQSQRAKDYIQRFVEDSVFIDRKG</sequence>
<name>A0ABS4I4G4_9BACL</name>
<evidence type="ECO:0000313" key="1">
    <source>
        <dbReference type="EMBL" id="MBP1965807.1"/>
    </source>
</evidence>
<comment type="caution">
    <text evidence="1">The sequence shown here is derived from an EMBL/GenBank/DDBJ whole genome shotgun (WGS) entry which is preliminary data.</text>
</comment>
<keyword evidence="2" id="KW-1185">Reference proteome</keyword>
<dbReference type="RefSeq" id="WP_167055150.1">
    <property type="nucleotide sequence ID" value="NZ_JAAOZR010000009.1"/>
</dbReference>
<reference evidence="1 2" key="1">
    <citation type="submission" date="2021-03" db="EMBL/GenBank/DDBJ databases">
        <title>Genomic Encyclopedia of Type Strains, Phase IV (KMG-IV): sequencing the most valuable type-strain genomes for metagenomic binning, comparative biology and taxonomic classification.</title>
        <authorList>
            <person name="Goeker M."/>
        </authorList>
    </citation>
    <scope>NUCLEOTIDE SEQUENCE [LARGE SCALE GENOMIC DNA]</scope>
    <source>
        <strain evidence="1 2">DSM 24950</strain>
    </source>
</reference>
<dbReference type="EMBL" id="JAGGKV010000016">
    <property type="protein sequence ID" value="MBP1965807.1"/>
    <property type="molecule type" value="Genomic_DNA"/>
</dbReference>
<gene>
    <name evidence="1" type="ORF">J2Z65_005052</name>
</gene>
<proteinExistence type="predicted"/>
<accession>A0ABS4I4G4</accession>
<evidence type="ECO:0008006" key="3">
    <source>
        <dbReference type="Google" id="ProtNLM"/>
    </source>
</evidence>
<protein>
    <recommendedName>
        <fullName evidence="3">Flagellar protein FliT</fullName>
    </recommendedName>
</protein>
<dbReference type="Proteomes" id="UP001519344">
    <property type="component" value="Unassembled WGS sequence"/>
</dbReference>
<organism evidence="1 2">
    <name type="scientific">Paenibacillus aceris</name>
    <dbReference type="NCBI Taxonomy" id="869555"/>
    <lineage>
        <taxon>Bacteria</taxon>
        <taxon>Bacillati</taxon>
        <taxon>Bacillota</taxon>
        <taxon>Bacilli</taxon>
        <taxon>Bacillales</taxon>
        <taxon>Paenibacillaceae</taxon>
        <taxon>Paenibacillus</taxon>
    </lineage>
</organism>